<dbReference type="GO" id="GO:0018759">
    <property type="term" value="F:methenyltetrahydromethanopterin cyclohydrolase activity"/>
    <property type="evidence" value="ECO:0007669"/>
    <property type="project" value="UniProtKB-UniRule"/>
</dbReference>
<evidence type="ECO:0000256" key="9">
    <source>
        <dbReference type="ARBA" id="ARBA00022801"/>
    </source>
</evidence>
<comment type="pathway">
    <text evidence="3 12">One-carbon metabolism; formaldehyde degradation; formate from formaldehyde (H(4)MPT route): step 3/5.</text>
</comment>
<comment type="subcellular location">
    <subcellularLocation>
        <location evidence="2 12">Cytoplasm</location>
    </subcellularLocation>
</comment>
<comment type="catalytic activity">
    <reaction evidence="11 12">
        <text>5,10-methenyl-5,6,7,8-tetrahydromethanopterin + H2O = N(5)-formyl-5,6,7,8-tetrahydromethanopterin + H(+)</text>
        <dbReference type="Rhea" id="RHEA:19053"/>
        <dbReference type="ChEBI" id="CHEBI:15377"/>
        <dbReference type="ChEBI" id="CHEBI:15378"/>
        <dbReference type="ChEBI" id="CHEBI:58018"/>
        <dbReference type="ChEBI" id="CHEBI:58337"/>
        <dbReference type="EC" id="3.5.4.27"/>
    </reaction>
</comment>
<reference evidence="13 14" key="1">
    <citation type="submission" date="2019-08" db="EMBL/GenBank/DDBJ databases">
        <title>Deep-cultivation of Planctomycetes and their phenomic and genomic characterization uncovers novel biology.</title>
        <authorList>
            <person name="Wiegand S."/>
            <person name="Jogler M."/>
            <person name="Boedeker C."/>
            <person name="Pinto D."/>
            <person name="Vollmers J."/>
            <person name="Rivas-Marin E."/>
            <person name="Kohn T."/>
            <person name="Peeters S.H."/>
            <person name="Heuer A."/>
            <person name="Rast P."/>
            <person name="Oberbeckmann S."/>
            <person name="Bunk B."/>
            <person name="Jeske O."/>
            <person name="Meyerdierks A."/>
            <person name="Storesund J.E."/>
            <person name="Kallscheuer N."/>
            <person name="Luecker S."/>
            <person name="Lage O.M."/>
            <person name="Pohl T."/>
            <person name="Merkel B.J."/>
            <person name="Hornburger P."/>
            <person name="Mueller R.-W."/>
            <person name="Bruemmer F."/>
            <person name="Labrenz M."/>
            <person name="Spormann A.M."/>
            <person name="Op den Camp H."/>
            <person name="Overmann J."/>
            <person name="Amann R."/>
            <person name="Jetten M.S.M."/>
            <person name="Mascher T."/>
            <person name="Medema M.H."/>
            <person name="Devos D.P."/>
            <person name="Kaster A.-K."/>
            <person name="Ovreas L."/>
            <person name="Rohde M."/>
            <person name="Galperin M.Y."/>
            <person name="Jogler C."/>
        </authorList>
    </citation>
    <scope>NUCLEOTIDE SEQUENCE [LARGE SCALE GENOMIC DNA]</scope>
    <source>
        <strain evidence="13 14">FC18</strain>
    </source>
</reference>
<dbReference type="HAMAP" id="MF_00486">
    <property type="entry name" value="McH"/>
    <property type="match status" value="1"/>
</dbReference>
<keyword evidence="8 12" id="KW-0554">One-carbon metabolism</keyword>
<dbReference type="InterPro" id="IPR003209">
    <property type="entry name" value="METHMP_CycHdrlase"/>
</dbReference>
<keyword evidence="9 12" id="KW-0378">Hydrolase</keyword>
<dbReference type="Gene3D" id="3.10.340.11">
    <property type="entry name" value="Methenyltetrahydromethanopterin Cyclohydrolase, Chain A, domain 1"/>
    <property type="match status" value="1"/>
</dbReference>
<dbReference type="Gene3D" id="3.30.1030.10">
    <property type="entry name" value="Methenyltetrahydromethanopterin Cyclohydrolase, Chain A, domain 2"/>
    <property type="match status" value="1"/>
</dbReference>
<protein>
    <recommendedName>
        <fullName evidence="6 12">Methenyltetrahydromethanopterin cyclohydrolase</fullName>
        <ecNumber evidence="5 12">3.5.4.27</ecNumber>
    </recommendedName>
    <alternativeName>
        <fullName evidence="10 12">Methenyl-H4MPT cyclohydrolase</fullName>
    </alternativeName>
</protein>
<keyword evidence="7 12" id="KW-0963">Cytoplasm</keyword>
<dbReference type="SUPFAM" id="SSF56199">
    <property type="entry name" value="Methenyltetrahydromethanopterin cyclohydrolase"/>
    <property type="match status" value="1"/>
</dbReference>
<dbReference type="NCBIfam" id="TIGR03120">
    <property type="entry name" value="one_C_mch"/>
    <property type="match status" value="1"/>
</dbReference>
<name>A0A5B9P5P5_9BACT</name>
<dbReference type="AlphaFoldDB" id="A0A5B9P5P5"/>
<evidence type="ECO:0000256" key="7">
    <source>
        <dbReference type="ARBA" id="ARBA00022490"/>
    </source>
</evidence>
<dbReference type="GO" id="GO:0046294">
    <property type="term" value="P:formaldehyde catabolic process"/>
    <property type="evidence" value="ECO:0007669"/>
    <property type="project" value="UniProtKB-UniRule"/>
</dbReference>
<evidence type="ECO:0000256" key="6">
    <source>
        <dbReference type="ARBA" id="ARBA00020597"/>
    </source>
</evidence>
<dbReference type="Pfam" id="PF02289">
    <property type="entry name" value="MCH"/>
    <property type="match status" value="1"/>
</dbReference>
<evidence type="ECO:0000313" key="14">
    <source>
        <dbReference type="Proteomes" id="UP000322214"/>
    </source>
</evidence>
<evidence type="ECO:0000256" key="3">
    <source>
        <dbReference type="ARBA" id="ARBA00005087"/>
    </source>
</evidence>
<evidence type="ECO:0000313" key="13">
    <source>
        <dbReference type="EMBL" id="QEG21897.1"/>
    </source>
</evidence>
<evidence type="ECO:0000256" key="11">
    <source>
        <dbReference type="ARBA" id="ARBA00048684"/>
    </source>
</evidence>
<evidence type="ECO:0000256" key="2">
    <source>
        <dbReference type="ARBA" id="ARBA00004496"/>
    </source>
</evidence>
<dbReference type="UniPathway" id="UPA00562">
    <property type="reaction ID" value="UER00703"/>
</dbReference>
<dbReference type="OrthoDB" id="241529at2"/>
<evidence type="ECO:0000256" key="10">
    <source>
        <dbReference type="ARBA" id="ARBA00030468"/>
    </source>
</evidence>
<evidence type="ECO:0000256" key="5">
    <source>
        <dbReference type="ARBA" id="ARBA00012765"/>
    </source>
</evidence>
<evidence type="ECO:0000256" key="8">
    <source>
        <dbReference type="ARBA" id="ARBA00022563"/>
    </source>
</evidence>
<dbReference type="STRING" id="980251.GCA_001642875_03359"/>
<dbReference type="RefSeq" id="WP_075085565.1">
    <property type="nucleotide sequence ID" value="NZ_CP042912.1"/>
</dbReference>
<dbReference type="Proteomes" id="UP000322214">
    <property type="component" value="Chromosome"/>
</dbReference>
<gene>
    <name evidence="12 13" type="primary">mch</name>
    <name evidence="13" type="ORF">MFFC18_17580</name>
</gene>
<dbReference type="EMBL" id="CP042912">
    <property type="protein sequence ID" value="QEG21897.1"/>
    <property type="molecule type" value="Genomic_DNA"/>
</dbReference>
<sequence>MSTQPKFIDRLNPNANLLLEQSRPSFDVLGIETHTLSNGAEVFDFGSNRCGASAAGTLLAKICMADLADVSLSTNGQSAFPMWVDVKTDYPLQSCMAAQYAGWPLSLEKYFAMCSGPARSARGKEEVLDEYSLVASSKIVVAVLETKNLPDESVAAAVASECRVSPDHVQLCVARTASLPGTIQVVARSVETALHKLHELKFDLGCIKNAFGTAPLPPIAKDDLTALGWTNDAVLYGAVVQLIVDCEDSQIEEIGIRVPSSSSADFGKPFLEIFESFDRDFYKIDKMLFSPAKVIFNNLRSGNTFSYGEQKFDVLHQSWGTNS</sequence>
<evidence type="ECO:0000256" key="12">
    <source>
        <dbReference type="HAMAP-Rule" id="MF_00486"/>
    </source>
</evidence>
<dbReference type="KEGG" id="mff:MFFC18_17580"/>
<accession>A0A5B9P5P5</accession>
<comment type="function">
    <text evidence="1 12">Catalyzes the hydrolysis of methenyl-H(4)MPT(+) to 5-formyl-H(4)MPT.</text>
</comment>
<organism evidence="13 14">
    <name type="scientific">Mariniblastus fucicola</name>
    <dbReference type="NCBI Taxonomy" id="980251"/>
    <lineage>
        <taxon>Bacteria</taxon>
        <taxon>Pseudomonadati</taxon>
        <taxon>Planctomycetota</taxon>
        <taxon>Planctomycetia</taxon>
        <taxon>Pirellulales</taxon>
        <taxon>Pirellulaceae</taxon>
        <taxon>Mariniblastus</taxon>
    </lineage>
</organism>
<keyword evidence="14" id="KW-1185">Reference proteome</keyword>
<evidence type="ECO:0000256" key="1">
    <source>
        <dbReference type="ARBA" id="ARBA00004058"/>
    </source>
</evidence>
<evidence type="ECO:0000256" key="4">
    <source>
        <dbReference type="ARBA" id="ARBA00006902"/>
    </source>
</evidence>
<comment type="similarity">
    <text evidence="4 12">Belongs to the MCH family.</text>
</comment>
<dbReference type="GO" id="GO:0006730">
    <property type="term" value="P:one-carbon metabolic process"/>
    <property type="evidence" value="ECO:0007669"/>
    <property type="project" value="UniProtKB-UniRule"/>
</dbReference>
<proteinExistence type="inferred from homology"/>
<dbReference type="EC" id="3.5.4.27" evidence="5 12"/>
<dbReference type="GO" id="GO:0005737">
    <property type="term" value="C:cytoplasm"/>
    <property type="evidence" value="ECO:0007669"/>
    <property type="project" value="UniProtKB-SubCell"/>
</dbReference>